<gene>
    <name evidence="1" type="ORF">TST_0761</name>
</gene>
<evidence type="ECO:0000313" key="2">
    <source>
        <dbReference type="Proteomes" id="UP000063234"/>
    </source>
</evidence>
<dbReference type="Proteomes" id="UP000063234">
    <property type="component" value="Chromosome"/>
</dbReference>
<accession>A0A0S3QTB0</accession>
<proteinExistence type="predicted"/>
<keyword evidence="2" id="KW-1185">Reference proteome</keyword>
<dbReference type="AlphaFoldDB" id="A0A0S3QTB0"/>
<dbReference type="KEGG" id="ttk:TST_0761"/>
<reference evidence="2" key="1">
    <citation type="journal article" date="2018" name="Science">
        <title>A primordial and reversible TCA cycle in a facultatively chemolithoautotrophic thermophile.</title>
        <authorList>
            <person name="Nunoura T."/>
            <person name="Chikaraishi Y."/>
            <person name="Izaki R."/>
            <person name="Suwa T."/>
            <person name="Sato T."/>
            <person name="Harada T."/>
            <person name="Mori K."/>
            <person name="Kato Y."/>
            <person name="Miyazaki M."/>
            <person name="Shimamura S."/>
            <person name="Yanagawa K."/>
            <person name="Shuto A."/>
            <person name="Ohkouchi N."/>
            <person name="Fujita N."/>
            <person name="Takaki Y."/>
            <person name="Atomi H."/>
            <person name="Takai K."/>
        </authorList>
    </citation>
    <scope>NUCLEOTIDE SEQUENCE [LARGE SCALE GENOMIC DNA]</scope>
    <source>
        <strain evidence="2">DSM 17441 / JCM 13301 / NBRC 103674 / ABI70S6</strain>
    </source>
</reference>
<organism evidence="1 2">
    <name type="scientific">Thermosulfidibacter takaii (strain DSM 17441 / JCM 13301 / NBRC 103674 / ABI70S6)</name>
    <dbReference type="NCBI Taxonomy" id="1298851"/>
    <lineage>
        <taxon>Bacteria</taxon>
        <taxon>Pseudomonadati</taxon>
        <taxon>Thermosulfidibacterota</taxon>
        <taxon>Thermosulfidibacteria</taxon>
        <taxon>Thermosulfidibacterales</taxon>
        <taxon>Thermosulfidibacteraceae</taxon>
    </lineage>
</organism>
<protein>
    <submittedName>
        <fullName evidence="1">Uncharacterized protein</fullName>
    </submittedName>
</protein>
<sequence length="116" mass="12326">MSASLTFIRSFLLLAEGFHAMRFKGTPSLKSSKSLTSLSASQEFLSFSFPLLLFIFSVNTSPGIGCGYTVTSAAFCSLCQDSKLGGSNMIGSLPLDTIMAFLLKKKGKLEGKGGRP</sequence>
<dbReference type="EMBL" id="AP013035">
    <property type="protein sequence ID" value="BAT71565.1"/>
    <property type="molecule type" value="Genomic_DNA"/>
</dbReference>
<evidence type="ECO:0000313" key="1">
    <source>
        <dbReference type="EMBL" id="BAT71565.1"/>
    </source>
</evidence>
<name>A0A0S3QTB0_THET7</name>